<evidence type="ECO:0000313" key="4">
    <source>
        <dbReference type="Proteomes" id="UP000464661"/>
    </source>
</evidence>
<dbReference type="Proteomes" id="UP000464661">
    <property type="component" value="Chromosome"/>
</dbReference>
<feature type="compositionally biased region" description="Polar residues" evidence="2">
    <location>
        <begin position="264"/>
        <end position="278"/>
    </location>
</feature>
<evidence type="ECO:0000256" key="2">
    <source>
        <dbReference type="SAM" id="MobiDB-lite"/>
    </source>
</evidence>
<dbReference type="AlphaFoldDB" id="A0A7U6M2U3"/>
<organism evidence="3 4">
    <name type="scientific">Pseudomonas putida</name>
    <name type="common">Arthrobacter siderocapsulatus</name>
    <dbReference type="NCBI Taxonomy" id="303"/>
    <lineage>
        <taxon>Bacteria</taxon>
        <taxon>Pseudomonadati</taxon>
        <taxon>Pseudomonadota</taxon>
        <taxon>Gammaproteobacteria</taxon>
        <taxon>Pseudomonadales</taxon>
        <taxon>Pseudomonadaceae</taxon>
        <taxon>Pseudomonas</taxon>
    </lineage>
</organism>
<evidence type="ECO:0008006" key="5">
    <source>
        <dbReference type="Google" id="ProtNLM"/>
    </source>
</evidence>
<accession>A0A7U6M2U3</accession>
<sequence>MSDIENENGFDLGAMVTEMTDSAGVADDVGPGDAVPSAIADDVEDYAEHDQRQHGHLAEQAEEDDSEQVDDQPQGKGQRHVPLGALQEERRARQAAQEQVRQMQAQMAAQQAQMQQFQQWQAQQQAAQQQAQIPTFEEDPQGHVEARLQQIEQAQQADVQRRQFEQASAHVDQQMRQAAPIVMQIEAEFTAQHPDYGQAYAHLDREVTALIQQQRPGATPEQHAFAKNIAMLGFIQHCADNNLNPAQLLYNKAQELGYQSAHRTPNGQIKQAPTSLSNLPAGGRAPDEQGAISASRIASMSNDEFDKMFEAMRRSSGEGQFGF</sequence>
<reference evidence="3 4" key="1">
    <citation type="submission" date="2020-01" db="EMBL/GenBank/DDBJ databases">
        <title>Complete Genome Sequence of Pseudomonas putida Strain TS312, Harboring the HdtS type N-acyl-homoserine Lactone Synthase, Isolated from a Paper Mill.</title>
        <authorList>
            <person name="Hosoe A."/>
            <person name="Suenaga T."/>
            <person name="Sugi T."/>
            <person name="Izumi T."/>
            <person name="Nagai N."/>
            <person name="Terada A."/>
        </authorList>
    </citation>
    <scope>NUCLEOTIDE SEQUENCE [LARGE SCALE GENOMIC DNA]</scope>
    <source>
        <strain evidence="3 4">TS312</strain>
    </source>
</reference>
<feature type="compositionally biased region" description="Basic and acidic residues" evidence="2">
    <location>
        <begin position="46"/>
        <end position="59"/>
    </location>
</feature>
<feature type="region of interest" description="Disordered" evidence="2">
    <location>
        <begin position="264"/>
        <end position="288"/>
    </location>
</feature>
<dbReference type="RefSeq" id="WP_063914205.1">
    <property type="nucleotide sequence ID" value="NZ_AP022324.1"/>
</dbReference>
<name>A0A7U6M2U3_PSEPU</name>
<feature type="coiled-coil region" evidence="1">
    <location>
        <begin position="86"/>
        <end position="113"/>
    </location>
</feature>
<feature type="region of interest" description="Disordered" evidence="2">
    <location>
        <begin position="22"/>
        <end position="82"/>
    </location>
</feature>
<evidence type="ECO:0000256" key="1">
    <source>
        <dbReference type="SAM" id="Coils"/>
    </source>
</evidence>
<evidence type="ECO:0000313" key="3">
    <source>
        <dbReference type="EMBL" id="BBU44956.1"/>
    </source>
</evidence>
<keyword evidence="1" id="KW-0175">Coiled coil</keyword>
<proteinExistence type="predicted"/>
<dbReference type="EMBL" id="AP022324">
    <property type="protein sequence ID" value="BBU44956.1"/>
    <property type="molecule type" value="Genomic_DNA"/>
</dbReference>
<feature type="compositionally biased region" description="Acidic residues" evidence="2">
    <location>
        <begin position="60"/>
        <end position="70"/>
    </location>
</feature>
<protein>
    <recommendedName>
        <fullName evidence="5">Phage protein</fullName>
    </recommendedName>
</protein>
<gene>
    <name evidence="3" type="ORF">PPTS312_28710</name>
</gene>